<dbReference type="AlphaFoldDB" id="A0A401HQK7"/>
<sequence>MNRKKSIREDIRKFYDTWFPETFPGYIKTLMNLEEMLVVGIIENLEEYRDIKRKRGMVLDCGCGFGSYYSLTKDLNTLYLDLSYNQLKRFGKIYGLRSNRICGDILNLPFKDNTFDLLLCINVLEHVKDIDRALKEFHRVLKDKGILLVVVVNRESIIREEIFNEFRIYHRGLSLKNFEVDGFEIVKYTTFYFLPPIFKILPVFILNCFIDKIYLKLEYRLRDLFKGKGQFLCVVLRKSQYNKPKNNNKKQTTVEILNKK</sequence>
<dbReference type="RefSeq" id="WP_131007274.1">
    <property type="nucleotide sequence ID" value="NZ_BFAX01000003.1"/>
</dbReference>
<dbReference type="PANTHER" id="PTHR43591:SF24">
    <property type="entry name" value="2-METHOXY-6-POLYPRENYL-1,4-BENZOQUINOL METHYLASE, MITOCHONDRIAL"/>
    <property type="match status" value="1"/>
</dbReference>
<protein>
    <recommendedName>
        <fullName evidence="1">Methyltransferase type 11 domain-containing protein</fullName>
    </recommendedName>
</protein>
<name>A0A401HQK7_9EURY</name>
<keyword evidence="3" id="KW-1185">Reference proteome</keyword>
<proteinExistence type="predicted"/>
<dbReference type="SUPFAM" id="SSF53335">
    <property type="entry name" value="S-adenosyl-L-methionine-dependent methyltransferases"/>
    <property type="match status" value="1"/>
</dbReference>
<dbReference type="InterPro" id="IPR013216">
    <property type="entry name" value="Methyltransf_11"/>
</dbReference>
<dbReference type="Proteomes" id="UP000290527">
    <property type="component" value="Unassembled WGS sequence"/>
</dbReference>
<dbReference type="OrthoDB" id="1018at2157"/>
<organism evidence="2 3">
    <name type="scientific">Methanofervidicoccus abyssi</name>
    <dbReference type="NCBI Taxonomy" id="2082189"/>
    <lineage>
        <taxon>Archaea</taxon>
        <taxon>Methanobacteriati</taxon>
        <taxon>Methanobacteriota</taxon>
        <taxon>Methanomada group</taxon>
        <taxon>Methanococci</taxon>
        <taxon>Methanococcales</taxon>
        <taxon>Methanofervidicoccus</taxon>
    </lineage>
</organism>
<reference evidence="2 3" key="1">
    <citation type="journal article" date="2019" name="Int. J. Syst. Evol. Microbiol.">
        <title>Methanofervidicoccus abyssi gen. nov., sp. nov., a hydrogenotrophic methanogen, isolated from a hydrothermal vent chimney in the Mid-Cayman Spreading Center, the Caribbean Sea.</title>
        <authorList>
            <person name="Sakai S."/>
            <person name="Takaki Y."/>
            <person name="Miyazaki M."/>
            <person name="Ogawara M."/>
            <person name="Yanagawa K."/>
            <person name="Miyazaki J."/>
            <person name="Takai K."/>
        </authorList>
    </citation>
    <scope>NUCLEOTIDE SEQUENCE [LARGE SCALE GENOMIC DNA]</scope>
    <source>
        <strain evidence="2 3">HHB</strain>
    </source>
</reference>
<dbReference type="CDD" id="cd02440">
    <property type="entry name" value="AdoMet_MTases"/>
    <property type="match status" value="1"/>
</dbReference>
<feature type="domain" description="Methyltransferase type 11" evidence="1">
    <location>
        <begin position="59"/>
        <end position="149"/>
    </location>
</feature>
<gene>
    <name evidence="2" type="ORF">MHHB_P0733</name>
</gene>
<evidence type="ECO:0000313" key="2">
    <source>
        <dbReference type="EMBL" id="GBF36503.1"/>
    </source>
</evidence>
<dbReference type="InterPro" id="IPR029063">
    <property type="entry name" value="SAM-dependent_MTases_sf"/>
</dbReference>
<dbReference type="Pfam" id="PF08241">
    <property type="entry name" value="Methyltransf_11"/>
    <property type="match status" value="1"/>
</dbReference>
<evidence type="ECO:0000259" key="1">
    <source>
        <dbReference type="Pfam" id="PF08241"/>
    </source>
</evidence>
<dbReference type="GO" id="GO:0008757">
    <property type="term" value="F:S-adenosylmethionine-dependent methyltransferase activity"/>
    <property type="evidence" value="ECO:0007669"/>
    <property type="project" value="InterPro"/>
</dbReference>
<evidence type="ECO:0000313" key="3">
    <source>
        <dbReference type="Proteomes" id="UP000290527"/>
    </source>
</evidence>
<dbReference type="PANTHER" id="PTHR43591">
    <property type="entry name" value="METHYLTRANSFERASE"/>
    <property type="match status" value="1"/>
</dbReference>
<dbReference type="EMBL" id="BFAX01000003">
    <property type="protein sequence ID" value="GBF36503.1"/>
    <property type="molecule type" value="Genomic_DNA"/>
</dbReference>
<comment type="caution">
    <text evidence="2">The sequence shown here is derived from an EMBL/GenBank/DDBJ whole genome shotgun (WGS) entry which is preliminary data.</text>
</comment>
<accession>A0A401HQK7</accession>
<dbReference type="Gene3D" id="3.40.50.150">
    <property type="entry name" value="Vaccinia Virus protein VP39"/>
    <property type="match status" value="1"/>
</dbReference>